<dbReference type="Proteomes" id="UP001383192">
    <property type="component" value="Unassembled WGS sequence"/>
</dbReference>
<gene>
    <name evidence="1" type="ORF">VNI00_004792</name>
</gene>
<dbReference type="InterPro" id="IPR032675">
    <property type="entry name" value="LRR_dom_sf"/>
</dbReference>
<dbReference type="EMBL" id="JAYKXP010000013">
    <property type="protein sequence ID" value="KAK7051292.1"/>
    <property type="molecule type" value="Genomic_DNA"/>
</dbReference>
<comment type="caution">
    <text evidence="1">The sequence shown here is derived from an EMBL/GenBank/DDBJ whole genome shotgun (WGS) entry which is preliminary data.</text>
</comment>
<evidence type="ECO:0000313" key="2">
    <source>
        <dbReference type="Proteomes" id="UP001383192"/>
    </source>
</evidence>
<keyword evidence="2" id="KW-1185">Reference proteome</keyword>
<reference evidence="1 2" key="1">
    <citation type="submission" date="2024-01" db="EMBL/GenBank/DDBJ databases">
        <title>A draft genome for a cacao thread blight-causing isolate of Paramarasmius palmivorus.</title>
        <authorList>
            <person name="Baruah I.K."/>
            <person name="Bukari Y."/>
            <person name="Amoako-Attah I."/>
            <person name="Meinhardt L.W."/>
            <person name="Bailey B.A."/>
            <person name="Cohen S.P."/>
        </authorList>
    </citation>
    <scope>NUCLEOTIDE SEQUENCE [LARGE SCALE GENOMIC DNA]</scope>
    <source>
        <strain evidence="1 2">GH-12</strain>
    </source>
</reference>
<accession>A0AAW0DJ72</accession>
<dbReference type="Gene3D" id="3.80.10.10">
    <property type="entry name" value="Ribonuclease Inhibitor"/>
    <property type="match status" value="1"/>
</dbReference>
<evidence type="ECO:0008006" key="3">
    <source>
        <dbReference type="Google" id="ProtNLM"/>
    </source>
</evidence>
<dbReference type="AlphaFoldDB" id="A0AAW0DJ72"/>
<organism evidence="1 2">
    <name type="scientific">Paramarasmius palmivorus</name>
    <dbReference type="NCBI Taxonomy" id="297713"/>
    <lineage>
        <taxon>Eukaryota</taxon>
        <taxon>Fungi</taxon>
        <taxon>Dikarya</taxon>
        <taxon>Basidiomycota</taxon>
        <taxon>Agaricomycotina</taxon>
        <taxon>Agaricomycetes</taxon>
        <taxon>Agaricomycetidae</taxon>
        <taxon>Agaricales</taxon>
        <taxon>Marasmiineae</taxon>
        <taxon>Marasmiaceae</taxon>
        <taxon>Paramarasmius</taxon>
    </lineage>
</organism>
<protein>
    <recommendedName>
        <fullName evidence="3">FBD domain-containing protein</fullName>
    </recommendedName>
</protein>
<name>A0AAW0DJ72_9AGAR</name>
<proteinExistence type="predicted"/>
<evidence type="ECO:0000313" key="1">
    <source>
        <dbReference type="EMBL" id="KAK7051292.1"/>
    </source>
</evidence>
<sequence length="371" mass="41684">MNEITLEPRTRDVSERYITSLVESHSKPPLRHIHFDIAIAMYQILYTISQSCSKGNTQSLGVSSSIRYADWHGYSTVFIQHLLAHIPNIKVLQVKPVDSRLQFALTSAYSSTLVKLTIYCSIGKTGVGWSRVTLPCLESITLVQDYCIPAKECSISLLVAKFVEAPKLKHASIVAIEDGRVFSLYELLLAFAATLESVKILGEFFYETSNQRLVPQLPNVTSLHIEAELAHCLLMHSDNALEYLPKLERLVIEGDWQTLESTCYNVRWGGIKETLTRIAAISPRPVIICGYRGAEVFHRTIFSRVVIGQLINISGWDVRDAFVVEERRCEDLPSRRPAYIDSKPQLRDVPAVKRTVLSDSDTGTSDPEESD</sequence>